<feature type="compositionally biased region" description="Low complexity" evidence="4">
    <location>
        <begin position="74"/>
        <end position="88"/>
    </location>
</feature>
<evidence type="ECO:0000256" key="3">
    <source>
        <dbReference type="ARBA" id="ARBA00022833"/>
    </source>
</evidence>
<feature type="compositionally biased region" description="Basic and acidic residues" evidence="4">
    <location>
        <begin position="58"/>
        <end position="68"/>
    </location>
</feature>
<dbReference type="CDD" id="cd00229">
    <property type="entry name" value="SGNH_hydrolase"/>
    <property type="match status" value="1"/>
</dbReference>
<feature type="region of interest" description="Disordered" evidence="4">
    <location>
        <begin position="58"/>
        <end position="113"/>
    </location>
</feature>
<evidence type="ECO:0000259" key="5">
    <source>
        <dbReference type="Pfam" id="PF04500"/>
    </source>
</evidence>
<feature type="compositionally biased region" description="Polar residues" evidence="4">
    <location>
        <begin position="455"/>
        <end position="467"/>
    </location>
</feature>
<feature type="compositionally biased region" description="Basic and acidic residues" evidence="4">
    <location>
        <begin position="555"/>
        <end position="573"/>
    </location>
</feature>
<dbReference type="EMBL" id="HBUF01107179">
    <property type="protein sequence ID" value="CAG6639420.1"/>
    <property type="molecule type" value="Transcribed_RNA"/>
</dbReference>
<evidence type="ECO:0000256" key="1">
    <source>
        <dbReference type="ARBA" id="ARBA00022723"/>
    </source>
</evidence>
<dbReference type="InterPro" id="IPR007588">
    <property type="entry name" value="Znf_FLYWCH"/>
</dbReference>
<sequence>MGDFKIINMRNKKILKYQDHIFKFNTTLGTRGKQTIWSCSVENCRAFVKLNNDSTKIVKTDTRHEHTKNNSRNTSSQSKKCSKTSSDSDSTDPDETTTEERVSNVSNPNPAPTIVCNDKYDIMRLLPCDQESFLSMGTPEVISQTINNTLLQNVTSSIGVATPNRREDPSDLRFQNRSLIQVIINKQIEIDRLAKKSKEDDKVIQDMIQSIRMLEELNYNKSEKVNSVTHSSNPNKTDNFNPSPKPSVSFSSDPCILSSSASGTIPLASVQNLGVNPKSCPKRILIIGDSHCRNLKDLLSKELPSPFHVSVNFKPGGTFHDVAKLCVTSDPPYEHVIVIAGTNDVCRSTWSSVENAVYDISETFRHSKVHLVLTPPRANYTPMNKYINTFNYHLREISKKLNNVQYIETQFLFHFNDYAFDNLHLNRSGKIKLCRTLRHAIVNKHATVGGRQRVKTNPVNVRNSTDSYKTRQRDHSHKYHPSSSYYQQFKSSHLQSRGSRHFSRGSLWFRNSTSQYNRDHIQSRTGPDTEQSTRIFKEDRQWRQCPRQLNRHTHQRVDDRFRSRERHAQRFDI</sequence>
<feature type="region of interest" description="Disordered" evidence="4">
    <location>
        <begin position="226"/>
        <end position="246"/>
    </location>
</feature>
<protein>
    <recommendedName>
        <fullName evidence="5">FLYWCH-type domain-containing protein</fullName>
    </recommendedName>
</protein>
<dbReference type="GO" id="GO:0008270">
    <property type="term" value="F:zinc ion binding"/>
    <property type="evidence" value="ECO:0007669"/>
    <property type="project" value="UniProtKB-KW"/>
</dbReference>
<reference evidence="6" key="1">
    <citation type="submission" date="2021-05" db="EMBL/GenBank/DDBJ databases">
        <authorList>
            <person name="Alioto T."/>
            <person name="Alioto T."/>
            <person name="Gomez Garrido J."/>
        </authorList>
    </citation>
    <scope>NUCLEOTIDE SEQUENCE</scope>
</reference>
<evidence type="ECO:0000256" key="4">
    <source>
        <dbReference type="SAM" id="MobiDB-lite"/>
    </source>
</evidence>
<feature type="region of interest" description="Disordered" evidence="4">
    <location>
        <begin position="551"/>
        <end position="573"/>
    </location>
</feature>
<dbReference type="AlphaFoldDB" id="A0A8D8QXX0"/>
<dbReference type="SUPFAM" id="SSF52266">
    <property type="entry name" value="SGNH hydrolase"/>
    <property type="match status" value="1"/>
</dbReference>
<keyword evidence="3" id="KW-0862">Zinc</keyword>
<dbReference type="InterPro" id="IPR036514">
    <property type="entry name" value="SGNH_hydro_sf"/>
</dbReference>
<evidence type="ECO:0000256" key="2">
    <source>
        <dbReference type="ARBA" id="ARBA00022771"/>
    </source>
</evidence>
<dbReference type="Pfam" id="PF04500">
    <property type="entry name" value="FLYWCH"/>
    <property type="match status" value="1"/>
</dbReference>
<keyword evidence="1" id="KW-0479">Metal-binding</keyword>
<keyword evidence="2" id="KW-0863">Zinc-finger</keyword>
<dbReference type="Gene3D" id="2.20.25.240">
    <property type="match status" value="1"/>
</dbReference>
<feature type="domain" description="FLYWCH-type" evidence="5">
    <location>
        <begin position="7"/>
        <end position="66"/>
    </location>
</feature>
<organism evidence="6">
    <name type="scientific">Cacopsylla melanoneura</name>
    <dbReference type="NCBI Taxonomy" id="428564"/>
    <lineage>
        <taxon>Eukaryota</taxon>
        <taxon>Metazoa</taxon>
        <taxon>Ecdysozoa</taxon>
        <taxon>Arthropoda</taxon>
        <taxon>Hexapoda</taxon>
        <taxon>Insecta</taxon>
        <taxon>Pterygota</taxon>
        <taxon>Neoptera</taxon>
        <taxon>Paraneoptera</taxon>
        <taxon>Hemiptera</taxon>
        <taxon>Sternorrhyncha</taxon>
        <taxon>Psylloidea</taxon>
        <taxon>Psyllidae</taxon>
        <taxon>Psyllinae</taxon>
        <taxon>Cacopsylla</taxon>
    </lineage>
</organism>
<feature type="region of interest" description="Disordered" evidence="4">
    <location>
        <begin position="455"/>
        <end position="491"/>
    </location>
</feature>
<accession>A0A8D8QXX0</accession>
<evidence type="ECO:0000313" key="6">
    <source>
        <dbReference type="EMBL" id="CAG6639420.1"/>
    </source>
</evidence>
<name>A0A8D8QXX0_9HEMI</name>
<proteinExistence type="predicted"/>
<dbReference type="Gene3D" id="3.40.50.1110">
    <property type="entry name" value="SGNH hydrolase"/>
    <property type="match status" value="1"/>
</dbReference>